<comment type="subcellular location">
    <subcellularLocation>
        <location evidence="1">Cell membrane</location>
        <topology evidence="1">Multi-pass membrane protein</topology>
    </subcellularLocation>
</comment>
<proteinExistence type="predicted"/>
<feature type="transmembrane region" description="Helical" evidence="6">
    <location>
        <begin position="85"/>
        <end position="111"/>
    </location>
</feature>
<feature type="transmembrane region" description="Helical" evidence="6">
    <location>
        <begin position="367"/>
        <end position="387"/>
    </location>
</feature>
<feature type="transmembrane region" description="Helical" evidence="6">
    <location>
        <begin position="336"/>
        <end position="355"/>
    </location>
</feature>
<sequence>MMNLIHKLKNDPRIRNSLWMLIEKALSLFGLIFVVSAVAKYTGPTIYGEISLAASIFLVVKTIAQLGLDQIYFKYTSQNKPYNFIFLNNSVKLVSLIYGLIAFLLLVFLYYYSTSTGFIFCIATAVAYYFNAIDLRNFYFEGVLKSKFNVIANIMGLAIALVLRYVIVIFKINYFYLAIPIILMTLIPFLIKYYTYNFLINRDNKVLYTNGRNSYKYLKYFLGVGIPLTLSILASVINSQVANYIIAILLSTKEVGYYSIAFILAGSWCIISTTLIMSFITTIYNYNSSQVENYIKFTTKIFYAIGFISILIVLFFNFFAEYIVNFLYGKDYGDSINILKVLLWSQFFWVLSYLFSRLIIKYSGYKFLAYKTIFSLILNLISCLFLIKKYGVIGVAYAALISEVVSFLICFLYGRAHLIYIVFPFLYKRKIS</sequence>
<dbReference type="Pfam" id="PF13440">
    <property type="entry name" value="Polysacc_synt_3"/>
    <property type="match status" value="1"/>
</dbReference>
<evidence type="ECO:0000313" key="7">
    <source>
        <dbReference type="EMBL" id="QHB12894.1"/>
    </source>
</evidence>
<reference evidence="7" key="2">
    <citation type="submission" date="2019-07" db="EMBL/GenBank/DDBJ databases">
        <authorList>
            <person name="Kenyon J.J."/>
            <person name="Grillot-Courvalin C."/>
            <person name="Earl A."/>
            <person name="Hall R.M."/>
        </authorList>
    </citation>
    <scope>NUCLEOTIDE SEQUENCE</scope>
    <source>
        <strain evidence="7">NIPH 201</strain>
    </source>
</reference>
<dbReference type="PANTHER" id="PTHR30250:SF11">
    <property type="entry name" value="O-ANTIGEN TRANSPORTER-RELATED"/>
    <property type="match status" value="1"/>
</dbReference>
<keyword evidence="4 6" id="KW-1133">Transmembrane helix</keyword>
<evidence type="ECO:0000256" key="5">
    <source>
        <dbReference type="ARBA" id="ARBA00023136"/>
    </source>
</evidence>
<protein>
    <submittedName>
        <fullName evidence="7">Wzx</fullName>
    </submittedName>
</protein>
<feature type="transmembrane region" description="Helical" evidence="6">
    <location>
        <begin position="257"/>
        <end position="280"/>
    </location>
</feature>
<evidence type="ECO:0000256" key="1">
    <source>
        <dbReference type="ARBA" id="ARBA00004651"/>
    </source>
</evidence>
<dbReference type="GO" id="GO:0005886">
    <property type="term" value="C:plasma membrane"/>
    <property type="evidence" value="ECO:0007669"/>
    <property type="project" value="UniProtKB-SubCell"/>
</dbReference>
<feature type="transmembrane region" description="Helical" evidence="6">
    <location>
        <begin position="174"/>
        <end position="196"/>
    </location>
</feature>
<feature type="transmembrane region" description="Helical" evidence="6">
    <location>
        <begin position="21"/>
        <end position="39"/>
    </location>
</feature>
<keyword evidence="3 6" id="KW-0812">Transmembrane</keyword>
<evidence type="ECO:0000256" key="3">
    <source>
        <dbReference type="ARBA" id="ARBA00022692"/>
    </source>
</evidence>
<organism evidence="7">
    <name type="scientific">Acinetobacter baumannii</name>
    <dbReference type="NCBI Taxonomy" id="470"/>
    <lineage>
        <taxon>Bacteria</taxon>
        <taxon>Pseudomonadati</taxon>
        <taxon>Pseudomonadota</taxon>
        <taxon>Gammaproteobacteria</taxon>
        <taxon>Moraxellales</taxon>
        <taxon>Moraxellaceae</taxon>
        <taxon>Acinetobacter</taxon>
        <taxon>Acinetobacter calcoaceticus/baumannii complex</taxon>
    </lineage>
</organism>
<feature type="transmembrane region" description="Helical" evidence="6">
    <location>
        <begin position="148"/>
        <end position="168"/>
    </location>
</feature>
<keyword evidence="5 6" id="KW-0472">Membrane</keyword>
<dbReference type="RefSeq" id="WP_005112636.1">
    <property type="nucleotide sequence ID" value="NZ_CP087594.1"/>
</dbReference>
<feature type="transmembrane region" description="Helical" evidence="6">
    <location>
        <begin position="301"/>
        <end position="324"/>
    </location>
</feature>
<dbReference type="InterPro" id="IPR050833">
    <property type="entry name" value="Poly_Biosynth_Transport"/>
</dbReference>
<gene>
    <name evidence="7" type="primary">wzx</name>
</gene>
<name>A0A6B9KZN6_ACIBA</name>
<evidence type="ECO:0000256" key="2">
    <source>
        <dbReference type="ARBA" id="ARBA00022475"/>
    </source>
</evidence>
<keyword evidence="2" id="KW-1003">Cell membrane</keyword>
<feature type="transmembrane region" description="Helical" evidence="6">
    <location>
        <begin position="117"/>
        <end position="136"/>
    </location>
</feature>
<dbReference type="AlphaFoldDB" id="A0A6B9KZN6"/>
<feature type="transmembrane region" description="Helical" evidence="6">
    <location>
        <begin position="393"/>
        <end position="426"/>
    </location>
</feature>
<feature type="transmembrane region" description="Helical" evidence="6">
    <location>
        <begin position="217"/>
        <end position="237"/>
    </location>
</feature>
<evidence type="ECO:0000256" key="6">
    <source>
        <dbReference type="SAM" id="Phobius"/>
    </source>
</evidence>
<reference evidence="7" key="1">
    <citation type="journal article" date="2015" name="Carbohydr. Res.">
        <title>Structures of three different neutral polysaccharides of Acinetobacter baumannii, NIPH190, NIPH201, and NIPH615, assigned to K30, K45, and K48 capsule types, respectively, based on capsule biosynthesis gene clusters.</title>
        <authorList>
            <person name="Shashkov A.S."/>
            <person name="Kenyon J.J."/>
            <person name="Arbatsky N.P."/>
            <person name="Shneider M.M."/>
            <person name="Popova A.V."/>
            <person name="Miroshnikov K.A."/>
            <person name="Volozhantsev N.V."/>
            <person name="Knirel Y.A."/>
        </authorList>
    </citation>
    <scope>NUCLEOTIDE SEQUENCE</scope>
    <source>
        <strain evidence="7">NIPH 201</strain>
    </source>
</reference>
<evidence type="ECO:0000256" key="4">
    <source>
        <dbReference type="ARBA" id="ARBA00022989"/>
    </source>
</evidence>
<dbReference type="EMBL" id="MN166190">
    <property type="protein sequence ID" value="QHB12894.1"/>
    <property type="molecule type" value="Genomic_DNA"/>
</dbReference>
<accession>A0A6B9KZN6</accession>
<feature type="transmembrane region" description="Helical" evidence="6">
    <location>
        <begin position="45"/>
        <end position="64"/>
    </location>
</feature>
<dbReference type="PANTHER" id="PTHR30250">
    <property type="entry name" value="PST FAMILY PREDICTED COLANIC ACID TRANSPORTER"/>
    <property type="match status" value="1"/>
</dbReference>